<protein>
    <submittedName>
        <fullName evidence="1">Uncharacterized protein</fullName>
    </submittedName>
</protein>
<dbReference type="AlphaFoldDB" id="A0A402D284"/>
<organism evidence="1 2">
    <name type="scientific">Capsulimonas corticalis</name>
    <dbReference type="NCBI Taxonomy" id="2219043"/>
    <lineage>
        <taxon>Bacteria</taxon>
        <taxon>Bacillati</taxon>
        <taxon>Armatimonadota</taxon>
        <taxon>Armatimonadia</taxon>
        <taxon>Capsulimonadales</taxon>
        <taxon>Capsulimonadaceae</taxon>
        <taxon>Capsulimonas</taxon>
    </lineage>
</organism>
<dbReference type="FunCoup" id="A0A402D284">
    <property type="interactions" value="7"/>
</dbReference>
<dbReference type="Gene3D" id="2.170.120.30">
    <property type="match status" value="1"/>
</dbReference>
<accession>A0A402D284</accession>
<dbReference type="Proteomes" id="UP000287394">
    <property type="component" value="Chromosome"/>
</dbReference>
<dbReference type="Gene3D" id="2.170.120.40">
    <property type="entry name" value="YbbR-like domain"/>
    <property type="match status" value="2"/>
</dbReference>
<dbReference type="Pfam" id="PF07949">
    <property type="entry name" value="YbbR"/>
    <property type="match status" value="3"/>
</dbReference>
<dbReference type="InterPro" id="IPR012505">
    <property type="entry name" value="YbbR"/>
</dbReference>
<dbReference type="KEGG" id="ccot:CCAX7_22040"/>
<sequence length="324" mass="34190">MLARLRDNLSYKVLALLCACALRWYVDAQQNPVKTRTVTPTVVTRNLPDGMLVTDQSATTVTVTLEGSLEDLSRVPDSSVIAVADLSNVHTGKQSSVPVEAKLTPGVSSAVTISDTEPHMIMLTLQPKRKRRMGIRVDPSGAPPEGYVFRKPDVAPIEATVIGGEDAVNRVSRLVVRPEVTGASGMVEDDYQVRALDDQGRVVDNVTLAPPTAHVRLGIVEATANKDLLVSPDVSGAPAPGFKIADVQVNPTRVTFTGRVDTLARVGVIATAPININGASQDVVQTVPLASLRTLSPVSAAQVTVTVHIVPAFSPPAAAPLTQP</sequence>
<keyword evidence="2" id="KW-1185">Reference proteome</keyword>
<reference evidence="1 2" key="1">
    <citation type="journal article" date="2019" name="Int. J. Syst. Evol. Microbiol.">
        <title>Capsulimonas corticalis gen. nov., sp. nov., an aerobic capsulated bacterium, of a novel bacterial order, Capsulimonadales ord. nov., of the class Armatimonadia of the phylum Armatimonadetes.</title>
        <authorList>
            <person name="Li J."/>
            <person name="Kudo C."/>
            <person name="Tonouchi A."/>
        </authorList>
    </citation>
    <scope>NUCLEOTIDE SEQUENCE [LARGE SCALE GENOMIC DNA]</scope>
    <source>
        <strain evidence="1 2">AX-7</strain>
    </source>
</reference>
<dbReference type="RefSeq" id="WP_119323604.1">
    <property type="nucleotide sequence ID" value="NZ_AP025739.1"/>
</dbReference>
<gene>
    <name evidence="1" type="ORF">CCAX7_22040</name>
</gene>
<dbReference type="EMBL" id="AP025739">
    <property type="protein sequence ID" value="BDI30153.1"/>
    <property type="molecule type" value="Genomic_DNA"/>
</dbReference>
<name>A0A402D284_9BACT</name>
<dbReference type="OrthoDB" id="2111604at2"/>
<dbReference type="PANTHER" id="PTHR37804">
    <property type="entry name" value="CDAA REGULATORY PROTEIN CDAR"/>
    <property type="match status" value="1"/>
</dbReference>
<evidence type="ECO:0000313" key="2">
    <source>
        <dbReference type="Proteomes" id="UP000287394"/>
    </source>
</evidence>
<evidence type="ECO:0000313" key="1">
    <source>
        <dbReference type="EMBL" id="BDI30153.1"/>
    </source>
</evidence>
<proteinExistence type="predicted"/>
<dbReference type="PANTHER" id="PTHR37804:SF1">
    <property type="entry name" value="CDAA REGULATORY PROTEIN CDAR"/>
    <property type="match status" value="1"/>
</dbReference>
<dbReference type="InterPro" id="IPR053154">
    <property type="entry name" value="c-di-AMP_regulator"/>
</dbReference>